<dbReference type="InterPro" id="IPR000551">
    <property type="entry name" value="MerR-type_HTH_dom"/>
</dbReference>
<dbReference type="PROSITE" id="PS50937">
    <property type="entry name" value="HTH_MERR_2"/>
    <property type="match status" value="1"/>
</dbReference>
<sequence length="249" mass="28309">MLHTVKEVSSISNVTIKTLHHYHRIGLLLPCEISESGYRLYGTKELERLQQILFYRELDFPLETIKELLEGQPERKSILLQQEKLLLNRQQRLETILQTLRTSIHYSERGVAMENQDMFKGLESEAAWKEAMSGQNEYLKQTYEVDLLDEASIDVGAMNEQAVEAGAFMKDMANALSTGIKHNDAQIKELISSHISFLNGYGHGISAADFAAQTRFFLQDDFHLRMLEDQQTGLAYYVAAAADAFVSDN</sequence>
<dbReference type="PANTHER" id="PTHR30204">
    <property type="entry name" value="REDOX-CYCLING DRUG-SENSING TRANSCRIPTIONAL ACTIVATOR SOXR"/>
    <property type="match status" value="1"/>
</dbReference>
<keyword evidence="4" id="KW-1185">Reference proteome</keyword>
<accession>A0ABS7D1X7</accession>
<evidence type="ECO:0000259" key="2">
    <source>
        <dbReference type="PROSITE" id="PS50937"/>
    </source>
</evidence>
<dbReference type="InterPro" id="IPR036244">
    <property type="entry name" value="TipA-like_antibiotic-bd"/>
</dbReference>
<dbReference type="SUPFAM" id="SSF89082">
    <property type="entry name" value="Antibiotic binding domain of TipA-like multidrug resistance regulators"/>
    <property type="match status" value="1"/>
</dbReference>
<gene>
    <name evidence="3" type="ORF">K0T92_03990</name>
</gene>
<dbReference type="RefSeq" id="WP_219871079.1">
    <property type="nucleotide sequence ID" value="NZ_JAHZIJ010000001.1"/>
</dbReference>
<dbReference type="Gene3D" id="1.10.1660.10">
    <property type="match status" value="1"/>
</dbReference>
<dbReference type="SMART" id="SM00422">
    <property type="entry name" value="HTH_MERR"/>
    <property type="match status" value="1"/>
</dbReference>
<organism evidence="3 4">
    <name type="scientific">Paenibacillus oenotherae</name>
    <dbReference type="NCBI Taxonomy" id="1435645"/>
    <lineage>
        <taxon>Bacteria</taxon>
        <taxon>Bacillati</taxon>
        <taxon>Bacillota</taxon>
        <taxon>Bacilli</taxon>
        <taxon>Bacillales</taxon>
        <taxon>Paenibacillaceae</taxon>
        <taxon>Paenibacillus</taxon>
    </lineage>
</organism>
<evidence type="ECO:0000313" key="4">
    <source>
        <dbReference type="Proteomes" id="UP000812277"/>
    </source>
</evidence>
<evidence type="ECO:0000256" key="1">
    <source>
        <dbReference type="ARBA" id="ARBA00023125"/>
    </source>
</evidence>
<dbReference type="EMBL" id="JAHZIJ010000001">
    <property type="protein sequence ID" value="MBW7473895.1"/>
    <property type="molecule type" value="Genomic_DNA"/>
</dbReference>
<dbReference type="Pfam" id="PF13411">
    <property type="entry name" value="MerR_1"/>
    <property type="match status" value="1"/>
</dbReference>
<dbReference type="PANTHER" id="PTHR30204:SF90">
    <property type="entry name" value="HTH-TYPE TRANSCRIPTIONAL ACTIVATOR MTA"/>
    <property type="match status" value="1"/>
</dbReference>
<dbReference type="InterPro" id="IPR047057">
    <property type="entry name" value="MerR_fam"/>
</dbReference>
<reference evidence="3 4" key="1">
    <citation type="submission" date="2021-07" db="EMBL/GenBank/DDBJ databases">
        <title>Paenibacillus radiodurans sp. nov., isolated from the southeastern edge of Tengger Desert.</title>
        <authorList>
            <person name="Zhang G."/>
        </authorList>
    </citation>
    <scope>NUCLEOTIDE SEQUENCE [LARGE SCALE GENOMIC DNA]</scope>
    <source>
        <strain evidence="3 4">DT7-4</strain>
    </source>
</reference>
<name>A0ABS7D1X7_9BACL</name>
<evidence type="ECO:0000313" key="3">
    <source>
        <dbReference type="EMBL" id="MBW7473895.1"/>
    </source>
</evidence>
<proteinExistence type="predicted"/>
<dbReference type="Proteomes" id="UP000812277">
    <property type="component" value="Unassembled WGS sequence"/>
</dbReference>
<dbReference type="InterPro" id="IPR009061">
    <property type="entry name" value="DNA-bd_dom_put_sf"/>
</dbReference>
<protein>
    <submittedName>
        <fullName evidence="3">MerR family transcriptional regulator</fullName>
    </submittedName>
</protein>
<comment type="caution">
    <text evidence="3">The sequence shown here is derived from an EMBL/GenBank/DDBJ whole genome shotgun (WGS) entry which is preliminary data.</text>
</comment>
<dbReference type="SUPFAM" id="SSF46955">
    <property type="entry name" value="Putative DNA-binding domain"/>
    <property type="match status" value="1"/>
</dbReference>
<feature type="domain" description="HTH merR-type" evidence="2">
    <location>
        <begin position="2"/>
        <end position="71"/>
    </location>
</feature>
<dbReference type="CDD" id="cd01106">
    <property type="entry name" value="HTH_TipAL-Mta"/>
    <property type="match status" value="1"/>
</dbReference>
<keyword evidence="1" id="KW-0238">DNA-binding</keyword>